<organism evidence="1">
    <name type="scientific">marine metagenome</name>
    <dbReference type="NCBI Taxonomy" id="408172"/>
    <lineage>
        <taxon>unclassified sequences</taxon>
        <taxon>metagenomes</taxon>
        <taxon>ecological metagenomes</taxon>
    </lineage>
</organism>
<dbReference type="EMBL" id="UINC01114990">
    <property type="protein sequence ID" value="SVC85683.1"/>
    <property type="molecule type" value="Genomic_DNA"/>
</dbReference>
<protein>
    <submittedName>
        <fullName evidence="1">Uncharacterized protein</fullName>
    </submittedName>
</protein>
<name>A0A382QJH7_9ZZZZ</name>
<accession>A0A382QJH7</accession>
<evidence type="ECO:0000313" key="1">
    <source>
        <dbReference type="EMBL" id="SVC85683.1"/>
    </source>
</evidence>
<sequence>MKLWLAFLLLAQGVWVGVGAQWKAERKLPAPEAHQAAAADGKFVYAITSRGIAKYDRKSGERVGLSQGSAKHLNSGFFWKGKLLCAHSNYPLKPERSEIKVLDTDSMQLTT</sequence>
<reference evidence="1" key="1">
    <citation type="submission" date="2018-05" db="EMBL/GenBank/DDBJ databases">
        <authorList>
            <person name="Lanie J.A."/>
            <person name="Ng W.-L."/>
            <person name="Kazmierczak K.M."/>
            <person name="Andrzejewski T.M."/>
            <person name="Davidsen T.M."/>
            <person name="Wayne K.J."/>
            <person name="Tettelin H."/>
            <person name="Glass J.I."/>
            <person name="Rusch D."/>
            <person name="Podicherti R."/>
            <person name="Tsui H.-C.T."/>
            <person name="Winkler M.E."/>
        </authorList>
    </citation>
    <scope>NUCLEOTIDE SEQUENCE</scope>
</reference>
<gene>
    <name evidence="1" type="ORF">METZ01_LOCUS338537</name>
</gene>
<feature type="non-terminal residue" evidence="1">
    <location>
        <position position="111"/>
    </location>
</feature>
<dbReference type="AlphaFoldDB" id="A0A382QJH7"/>
<proteinExistence type="predicted"/>